<dbReference type="PANTHER" id="PTHR12652">
    <property type="entry name" value="PEROXISOMAL BIOGENESIS FACTOR 11"/>
    <property type="match status" value="1"/>
</dbReference>
<dbReference type="OrthoDB" id="10005898at2759"/>
<evidence type="ECO:0000256" key="1">
    <source>
        <dbReference type="ARBA" id="ARBA00022593"/>
    </source>
</evidence>
<reference evidence="7" key="3">
    <citation type="submission" date="2018-07" db="EMBL/GenBank/DDBJ databases">
        <authorList>
            <person name="Quirk P.G."/>
            <person name="Krulwich T.A."/>
        </authorList>
    </citation>
    <scope>NUCLEOTIDE SEQUENCE</scope>
    <source>
        <strain evidence="7">96224</strain>
    </source>
</reference>
<dbReference type="EMBL" id="KE373699">
    <property type="protein sequence ID" value="EPQ67261.1"/>
    <property type="molecule type" value="Genomic_DNA"/>
</dbReference>
<evidence type="ECO:0000313" key="6">
    <source>
        <dbReference type="EMBL" id="EPQ67261.1"/>
    </source>
</evidence>
<keyword evidence="1" id="KW-0962">Peroxisome biogenesis</keyword>
<feature type="compositionally biased region" description="Polar residues" evidence="5">
    <location>
        <begin position="1"/>
        <end position="14"/>
    </location>
</feature>
<keyword evidence="2" id="KW-0472">Membrane</keyword>
<evidence type="ECO:0000256" key="2">
    <source>
        <dbReference type="ARBA" id="ARBA00023136"/>
    </source>
</evidence>
<evidence type="ECO:0000256" key="3">
    <source>
        <dbReference type="ARBA" id="ARBA00023140"/>
    </source>
</evidence>
<protein>
    <submittedName>
        <fullName evidence="7">Bgt-2977</fullName>
    </submittedName>
</protein>
<dbReference type="GO" id="GO:0016559">
    <property type="term" value="P:peroxisome fission"/>
    <property type="evidence" value="ECO:0007669"/>
    <property type="project" value="InterPro"/>
</dbReference>
<evidence type="ECO:0000313" key="8">
    <source>
        <dbReference type="Proteomes" id="UP000053110"/>
    </source>
</evidence>
<keyword evidence="3" id="KW-0576">Peroxisome</keyword>
<organism evidence="7">
    <name type="scientific">Blumeria graminis f. sp. tritici 96224</name>
    <dbReference type="NCBI Taxonomy" id="1268274"/>
    <lineage>
        <taxon>Eukaryota</taxon>
        <taxon>Fungi</taxon>
        <taxon>Dikarya</taxon>
        <taxon>Ascomycota</taxon>
        <taxon>Pezizomycotina</taxon>
        <taxon>Leotiomycetes</taxon>
        <taxon>Erysiphales</taxon>
        <taxon>Erysiphaceae</taxon>
        <taxon>Blumeria</taxon>
    </lineage>
</organism>
<sequence>MSETPGNNHPLPQTQEKDQIQCSKCTPPSSPKSPPLTPKTFPSLARDSLYQTDRAISYASELLSTSSGRDAILMAICYSTLLTSSLLSSIFQARLRLKTRNLYKKIHRFSPNLIFILQITKSPSSSLLILSQQLKALSSLISDVRMFSRLWGLFEIWAWAKKSVLNNPHPDSWIRRIEKTQILVNLAYQYLENYAYLSSKGVLGLSTEAQSKAWVYSSRFWVAHILLELARLWRERGLHEEKTEKECDWTSNWRRQVLLNAAYAPLAAHWSSQGGLIPEFCVGLFGSIIGLNKVIHLWRNCAL</sequence>
<dbReference type="AlphaFoldDB" id="A0A061HKH6"/>
<evidence type="ECO:0000256" key="4">
    <source>
        <dbReference type="ARBA" id="ARBA00046271"/>
    </source>
</evidence>
<feature type="region of interest" description="Disordered" evidence="5">
    <location>
        <begin position="1"/>
        <end position="38"/>
    </location>
</feature>
<evidence type="ECO:0000256" key="5">
    <source>
        <dbReference type="SAM" id="MobiDB-lite"/>
    </source>
</evidence>
<name>A0A061HKH6_BLUGR</name>
<dbReference type="GO" id="GO:0005778">
    <property type="term" value="C:peroxisomal membrane"/>
    <property type="evidence" value="ECO:0007669"/>
    <property type="project" value="UniProtKB-SubCell"/>
</dbReference>
<dbReference type="HOGENOM" id="CLU_052213_0_1_1"/>
<dbReference type="PANTHER" id="PTHR12652:SF25">
    <property type="entry name" value="MICROBODY (PEROXISOME) PROLIFERATION PROTEIN PEROXIN 11C (EUROFUNG)"/>
    <property type="match status" value="1"/>
</dbReference>
<feature type="compositionally biased region" description="Pro residues" evidence="5">
    <location>
        <begin position="28"/>
        <end position="37"/>
    </location>
</feature>
<proteinExistence type="predicted"/>
<reference evidence="8" key="1">
    <citation type="journal article" date="2013" name="Nat. Genet.">
        <title>The wheat powdery mildew genome shows the unique evolution of an obligate biotroph.</title>
        <authorList>
            <person name="Wicker T."/>
            <person name="Oberhaensli S."/>
            <person name="Parlange F."/>
            <person name="Buchmann J.P."/>
            <person name="Shatalina M."/>
            <person name="Roffler S."/>
            <person name="Ben-David R."/>
            <person name="Dolezel J."/>
            <person name="Simkova H."/>
            <person name="Schulze-Lefert P."/>
            <person name="Spanu P.D."/>
            <person name="Bruggmann R."/>
            <person name="Amselem J."/>
            <person name="Quesneville H."/>
            <person name="Ver Loren van Themaat E."/>
            <person name="Paape T."/>
            <person name="Shimizu K.K."/>
            <person name="Keller B."/>
        </authorList>
    </citation>
    <scope>NUCLEOTIDE SEQUENCE [LARGE SCALE GENOMIC DNA]</scope>
    <source>
        <strain evidence="8">96224</strain>
    </source>
</reference>
<dbReference type="Pfam" id="PF05648">
    <property type="entry name" value="PEX11"/>
    <property type="match status" value="1"/>
</dbReference>
<gene>
    <name evidence="6" type="ORF">BGT96224_2977</name>
    <name evidence="7" type="ORF">BGT96224V2_LOCUS417</name>
</gene>
<dbReference type="InterPro" id="IPR008733">
    <property type="entry name" value="PEX11"/>
</dbReference>
<accession>A0A061HKH6</accession>
<reference evidence="6" key="2">
    <citation type="submission" date="2013-01" db="EMBL/GenBank/DDBJ databases">
        <title>The wheat powdery mildew genome reveals unique evolution of an obligate biotroph.</title>
        <authorList>
            <person name="Oberhaensli S."/>
            <person name="Wicker T."/>
            <person name="Keller B."/>
        </authorList>
    </citation>
    <scope>NUCLEOTIDE SEQUENCE</scope>
    <source>
        <strain evidence="6">96224</strain>
    </source>
</reference>
<comment type="subcellular location">
    <subcellularLocation>
        <location evidence="4">Peroxisome membrane</location>
    </subcellularLocation>
</comment>
<dbReference type="EMBL" id="UIGY01000001">
    <property type="protein sequence ID" value="SUZ07523.1"/>
    <property type="molecule type" value="Genomic_DNA"/>
</dbReference>
<dbReference type="Proteomes" id="UP000053110">
    <property type="component" value="Unassembled WGS sequence"/>
</dbReference>
<evidence type="ECO:0000313" key="7">
    <source>
        <dbReference type="EMBL" id="SUZ07523.1"/>
    </source>
</evidence>